<dbReference type="AlphaFoldDB" id="A0A430AGD0"/>
<dbReference type="Pfam" id="PF00085">
    <property type="entry name" value="Thioredoxin"/>
    <property type="match status" value="1"/>
</dbReference>
<evidence type="ECO:0000313" key="2">
    <source>
        <dbReference type="EMBL" id="RSU06972.1"/>
    </source>
</evidence>
<evidence type="ECO:0000259" key="1">
    <source>
        <dbReference type="PROSITE" id="PS51352"/>
    </source>
</evidence>
<dbReference type="InterPro" id="IPR050620">
    <property type="entry name" value="Thioredoxin_H-type-like"/>
</dbReference>
<dbReference type="Proteomes" id="UP000288669">
    <property type="component" value="Unassembled WGS sequence"/>
</dbReference>
<sequence length="103" mass="12007">MRLPSTLEEIAVSIETGNNVLFFTADWCGDCRYIYPMMPEIEAEFSQYRFIQIDRDQFLPLCQKWGIMGIPSFIVTSEGKEIGRYVNKERKTKAQIVEFLNSI</sequence>
<dbReference type="PANTHER" id="PTHR10438:SF468">
    <property type="entry name" value="THIOREDOXIN-1-RELATED"/>
    <property type="match status" value="1"/>
</dbReference>
<evidence type="ECO:0000313" key="3">
    <source>
        <dbReference type="Proteomes" id="UP000288669"/>
    </source>
</evidence>
<dbReference type="SUPFAM" id="SSF52833">
    <property type="entry name" value="Thioredoxin-like"/>
    <property type="match status" value="1"/>
</dbReference>
<comment type="caution">
    <text evidence="2">The sequence shown here is derived from an EMBL/GenBank/DDBJ whole genome shotgun (WGS) entry which is preliminary data.</text>
</comment>
<dbReference type="InterPro" id="IPR013766">
    <property type="entry name" value="Thioredoxin_domain"/>
</dbReference>
<dbReference type="EMBL" id="NGJZ01000002">
    <property type="protein sequence ID" value="RSU06972.1"/>
    <property type="molecule type" value="Genomic_DNA"/>
</dbReference>
<dbReference type="PROSITE" id="PS51352">
    <property type="entry name" value="THIOREDOXIN_2"/>
    <property type="match status" value="1"/>
</dbReference>
<accession>A0A430AGD0</accession>
<feature type="domain" description="Thioredoxin" evidence="1">
    <location>
        <begin position="1"/>
        <end position="103"/>
    </location>
</feature>
<dbReference type="CDD" id="cd02947">
    <property type="entry name" value="TRX_family"/>
    <property type="match status" value="1"/>
</dbReference>
<name>A0A430AGD0_9ENTE</name>
<organism evidence="2 3">
    <name type="scientific">Vagococcus entomophilus</name>
    <dbReference type="NCBI Taxonomy" id="1160095"/>
    <lineage>
        <taxon>Bacteria</taxon>
        <taxon>Bacillati</taxon>
        <taxon>Bacillota</taxon>
        <taxon>Bacilli</taxon>
        <taxon>Lactobacillales</taxon>
        <taxon>Enterococcaceae</taxon>
        <taxon>Vagococcus</taxon>
    </lineage>
</organism>
<protein>
    <submittedName>
        <fullName evidence="2">Thiol reductase thioredoxin</fullName>
    </submittedName>
</protein>
<dbReference type="RefSeq" id="WP_126824186.1">
    <property type="nucleotide sequence ID" value="NZ_JBHLWU010000002.1"/>
</dbReference>
<dbReference type="PANTHER" id="PTHR10438">
    <property type="entry name" value="THIOREDOXIN"/>
    <property type="match status" value="1"/>
</dbReference>
<gene>
    <name evidence="2" type="ORF">CBF30_06845</name>
</gene>
<reference evidence="2 3" key="1">
    <citation type="submission" date="2017-05" db="EMBL/GenBank/DDBJ databases">
        <title>Vagococcus spp. assemblies.</title>
        <authorList>
            <person name="Gulvik C.A."/>
        </authorList>
    </citation>
    <scope>NUCLEOTIDE SEQUENCE [LARGE SCALE GENOMIC DNA]</scope>
    <source>
        <strain evidence="2 3">DSM 24756</strain>
    </source>
</reference>
<dbReference type="InterPro" id="IPR036249">
    <property type="entry name" value="Thioredoxin-like_sf"/>
</dbReference>
<proteinExistence type="predicted"/>
<dbReference type="Gene3D" id="3.40.30.10">
    <property type="entry name" value="Glutaredoxin"/>
    <property type="match status" value="1"/>
</dbReference>
<keyword evidence="3" id="KW-1185">Reference proteome</keyword>
<dbReference type="OrthoDB" id="7629852at2"/>